<protein>
    <submittedName>
        <fullName evidence="6">Glycosyl transferase, UDP-glucuronosyltransferase</fullName>
    </submittedName>
</protein>
<evidence type="ECO:0000313" key="6">
    <source>
        <dbReference type="EMBL" id="AIG76106.1"/>
    </source>
</evidence>
<feature type="domain" description="Erythromycin biosynthesis protein CIII-like N-terminal" evidence="5">
    <location>
        <begin position="22"/>
        <end position="213"/>
    </location>
</feature>
<keyword evidence="7" id="KW-1185">Reference proteome</keyword>
<dbReference type="STRING" id="208439.AJAP_16165"/>
<dbReference type="AlphaFoldDB" id="A0A075UUL6"/>
<dbReference type="EMBL" id="CP008953">
    <property type="protein sequence ID" value="AIG76106.1"/>
    <property type="molecule type" value="Genomic_DNA"/>
</dbReference>
<dbReference type="InterPro" id="IPR050426">
    <property type="entry name" value="Glycosyltransferase_28"/>
</dbReference>
<dbReference type="Pfam" id="PF06722">
    <property type="entry name" value="EryCIII-like_C"/>
    <property type="match status" value="1"/>
</dbReference>
<dbReference type="InterPro" id="IPR048284">
    <property type="entry name" value="EryCIII-like_N"/>
</dbReference>
<dbReference type="SUPFAM" id="SSF53756">
    <property type="entry name" value="UDP-Glycosyltransferase/glycogen phosphorylase"/>
    <property type="match status" value="1"/>
</dbReference>
<evidence type="ECO:0000256" key="3">
    <source>
        <dbReference type="ARBA" id="ARBA00022679"/>
    </source>
</evidence>
<accession>A0A075UUL6</accession>
<dbReference type="Pfam" id="PF21036">
    <property type="entry name" value="EryCIII-like_N"/>
    <property type="match status" value="1"/>
</dbReference>
<comment type="similarity">
    <text evidence="1">Belongs to the glycosyltransferase 28 family.</text>
</comment>
<dbReference type="KEGG" id="aja:AJAP_16165"/>
<dbReference type="InterPro" id="IPR010610">
    <property type="entry name" value="EryCIII-like_C"/>
</dbReference>
<dbReference type="HOGENOM" id="CLU_000537_7_4_11"/>
<evidence type="ECO:0000256" key="1">
    <source>
        <dbReference type="ARBA" id="ARBA00006962"/>
    </source>
</evidence>
<dbReference type="GO" id="GO:0008194">
    <property type="term" value="F:UDP-glycosyltransferase activity"/>
    <property type="evidence" value="ECO:0007669"/>
    <property type="project" value="InterPro"/>
</dbReference>
<gene>
    <name evidence="6" type="ORF">AJAP_16165</name>
</gene>
<evidence type="ECO:0000313" key="7">
    <source>
        <dbReference type="Proteomes" id="UP000028492"/>
    </source>
</evidence>
<proteinExistence type="inferred from homology"/>
<dbReference type="CDD" id="cd03784">
    <property type="entry name" value="GT1_Gtf-like"/>
    <property type="match status" value="1"/>
</dbReference>
<dbReference type="Gene3D" id="3.40.50.2000">
    <property type="entry name" value="Glycogen Phosphorylase B"/>
    <property type="match status" value="2"/>
</dbReference>
<dbReference type="RefSeq" id="WP_038512329.1">
    <property type="nucleotide sequence ID" value="NZ_CP008953.1"/>
</dbReference>
<dbReference type="PANTHER" id="PTHR48050:SF13">
    <property type="entry name" value="STEROL 3-BETA-GLUCOSYLTRANSFERASE UGT80A2"/>
    <property type="match status" value="1"/>
</dbReference>
<dbReference type="InterPro" id="IPR002213">
    <property type="entry name" value="UDP_glucos_trans"/>
</dbReference>
<organism evidence="6 7">
    <name type="scientific">Amycolatopsis japonica</name>
    <dbReference type="NCBI Taxonomy" id="208439"/>
    <lineage>
        <taxon>Bacteria</taxon>
        <taxon>Bacillati</taxon>
        <taxon>Actinomycetota</taxon>
        <taxon>Actinomycetes</taxon>
        <taxon>Pseudonocardiales</taxon>
        <taxon>Pseudonocardiaceae</taxon>
        <taxon>Amycolatopsis</taxon>
        <taxon>Amycolatopsis japonica group</taxon>
    </lineage>
</organism>
<keyword evidence="2" id="KW-0328">Glycosyltransferase</keyword>
<evidence type="ECO:0000259" key="4">
    <source>
        <dbReference type="Pfam" id="PF06722"/>
    </source>
</evidence>
<dbReference type="PANTHER" id="PTHR48050">
    <property type="entry name" value="STEROL 3-BETA-GLUCOSYLTRANSFERASE"/>
    <property type="match status" value="1"/>
</dbReference>
<dbReference type="GO" id="GO:0017000">
    <property type="term" value="P:antibiotic biosynthetic process"/>
    <property type="evidence" value="ECO:0007669"/>
    <property type="project" value="UniProtKB-ARBA"/>
</dbReference>
<name>A0A075UUL6_9PSEU</name>
<reference evidence="6 7" key="1">
    <citation type="journal article" date="2014" name="J. Biotechnol.">
        <title>Complete genome sequence of the actinobacterium Amycolatopsis japonica MG417-CF17(T) (=DSM 44213T) producing (S,S)-N,N'-ethylenediaminedisuccinic acid.</title>
        <authorList>
            <person name="Stegmann E."/>
            <person name="Albersmeier A."/>
            <person name="Spohn M."/>
            <person name="Gert H."/>
            <person name="Weber T."/>
            <person name="Wohlleben W."/>
            <person name="Kalinowski J."/>
            <person name="Ruckert C."/>
        </authorList>
    </citation>
    <scope>NUCLEOTIDE SEQUENCE [LARGE SCALE GENOMIC DNA]</scope>
    <source>
        <strain evidence="7">MG417-CF17 (DSM 44213)</strain>
    </source>
</reference>
<dbReference type="Proteomes" id="UP000028492">
    <property type="component" value="Chromosome"/>
</dbReference>
<dbReference type="GO" id="GO:0016758">
    <property type="term" value="F:hexosyltransferase activity"/>
    <property type="evidence" value="ECO:0007669"/>
    <property type="project" value="UniProtKB-ARBA"/>
</dbReference>
<keyword evidence="3 6" id="KW-0808">Transferase</keyword>
<sequence>MRILFTTVPLSGHFYPLVPLAWAFRARGHEVLVATSEEFVPTVLRAGLPAVSCGSAMVSLVDLTAGDSGNGEELRRYAHGRVFAEIAARNLPGMTSLMNAWRPDLVVSERAELSGPIAAAVSGVPWVEFHWGIAELGEYRMGGADILAGELEARGLDGLPRPGLVVNPWPRSLRLPYAADHRSIRHVSYNGDASVPSWAVERQAGGRICLTLGTVVPHLEKGRFAQLALPILEQLAQLNVEIVVAVDAGVAASWPPLPPVIRHVGRMPLSQVLAACDLVVHHGGQGTALTALEAGIPQLVLPQFDDQFENAGAVAESGAGIRLLPAQITPQAVAKGCLELLGSVKFGIAASDIAAEMAAAPSPLEITGIFEKLIP</sequence>
<evidence type="ECO:0000259" key="5">
    <source>
        <dbReference type="Pfam" id="PF21036"/>
    </source>
</evidence>
<dbReference type="eggNOG" id="COG1819">
    <property type="taxonomic scope" value="Bacteria"/>
</dbReference>
<feature type="domain" description="Erythromycin biosynthesis protein CIII-like C-terminal" evidence="4">
    <location>
        <begin position="231"/>
        <end position="372"/>
    </location>
</feature>
<evidence type="ECO:0000256" key="2">
    <source>
        <dbReference type="ARBA" id="ARBA00022676"/>
    </source>
</evidence>